<comment type="caution">
    <text evidence="3">The sequence shown here is derived from an EMBL/GenBank/DDBJ whole genome shotgun (WGS) entry which is preliminary data.</text>
</comment>
<feature type="signal peptide" evidence="2">
    <location>
        <begin position="1"/>
        <end position="25"/>
    </location>
</feature>
<dbReference type="Proteomes" id="UP000518288">
    <property type="component" value="Unassembled WGS sequence"/>
</dbReference>
<sequence length="155" mass="16278">MSLHPRLLLSALVLSLGAVCLPAHASSTAASSAVDSASSTASSASDSLGKSSTSSSPGNDVADGDYRVIDLAEAADRPGVVRLTLQGVTVPGQPQFELFLPKTTLAQAQLGNGALVRTRQRTFGIEFARVDAREPFFLVLHDTWHRELASHPVTL</sequence>
<feature type="chain" id="PRO_5030822606" evidence="2">
    <location>
        <begin position="26"/>
        <end position="155"/>
    </location>
</feature>
<gene>
    <name evidence="3" type="ORF">BDD16_003888</name>
</gene>
<keyword evidence="4" id="KW-1185">Reference proteome</keyword>
<proteinExistence type="predicted"/>
<feature type="compositionally biased region" description="Low complexity" evidence="1">
    <location>
        <begin position="32"/>
        <end position="56"/>
    </location>
</feature>
<dbReference type="EMBL" id="JACCFH010000001">
    <property type="protein sequence ID" value="NYG34902.1"/>
    <property type="molecule type" value="Genomic_DNA"/>
</dbReference>
<keyword evidence="2" id="KW-0732">Signal</keyword>
<dbReference type="RefSeq" id="WP_179635487.1">
    <property type="nucleotide sequence ID" value="NZ_JACCFH010000001.1"/>
</dbReference>
<organism evidence="3 4">
    <name type="scientific">Sphaerotilus montanus</name>
    <dbReference type="NCBI Taxonomy" id="522889"/>
    <lineage>
        <taxon>Bacteria</taxon>
        <taxon>Pseudomonadati</taxon>
        <taxon>Pseudomonadota</taxon>
        <taxon>Betaproteobacteria</taxon>
        <taxon>Burkholderiales</taxon>
        <taxon>Sphaerotilaceae</taxon>
        <taxon>Sphaerotilus</taxon>
    </lineage>
</organism>
<dbReference type="AlphaFoldDB" id="A0A7Y9U8I4"/>
<name>A0A7Y9U8I4_9BURK</name>
<evidence type="ECO:0000313" key="4">
    <source>
        <dbReference type="Proteomes" id="UP000518288"/>
    </source>
</evidence>
<evidence type="ECO:0000256" key="1">
    <source>
        <dbReference type="SAM" id="MobiDB-lite"/>
    </source>
</evidence>
<protein>
    <submittedName>
        <fullName evidence="3">Uncharacterized protein</fullName>
    </submittedName>
</protein>
<accession>A0A7Y9U8I4</accession>
<reference evidence="3 4" key="1">
    <citation type="submission" date="2020-07" db="EMBL/GenBank/DDBJ databases">
        <title>Genomic Encyclopedia of Archaeal and Bacterial Type Strains, Phase II (KMG-II): from individual species to whole genera.</title>
        <authorList>
            <person name="Goeker M."/>
        </authorList>
    </citation>
    <scope>NUCLEOTIDE SEQUENCE [LARGE SCALE GENOMIC DNA]</scope>
    <source>
        <strain evidence="3 4">DSM 21226</strain>
    </source>
</reference>
<feature type="region of interest" description="Disordered" evidence="1">
    <location>
        <begin position="32"/>
        <end position="62"/>
    </location>
</feature>
<evidence type="ECO:0000313" key="3">
    <source>
        <dbReference type="EMBL" id="NYG34902.1"/>
    </source>
</evidence>
<evidence type="ECO:0000256" key="2">
    <source>
        <dbReference type="SAM" id="SignalP"/>
    </source>
</evidence>